<keyword evidence="2" id="KW-1185">Reference proteome</keyword>
<evidence type="ECO:0000313" key="2">
    <source>
        <dbReference type="Proteomes" id="UP000821845"/>
    </source>
</evidence>
<accession>A0ACB7SYD9</accession>
<proteinExistence type="predicted"/>
<protein>
    <submittedName>
        <fullName evidence="1">Uncharacterized protein</fullName>
    </submittedName>
</protein>
<evidence type="ECO:0000313" key="1">
    <source>
        <dbReference type="EMBL" id="KAH6939976.1"/>
    </source>
</evidence>
<organism evidence="1 2">
    <name type="scientific">Hyalomma asiaticum</name>
    <name type="common">Tick</name>
    <dbReference type="NCBI Taxonomy" id="266040"/>
    <lineage>
        <taxon>Eukaryota</taxon>
        <taxon>Metazoa</taxon>
        <taxon>Ecdysozoa</taxon>
        <taxon>Arthropoda</taxon>
        <taxon>Chelicerata</taxon>
        <taxon>Arachnida</taxon>
        <taxon>Acari</taxon>
        <taxon>Parasitiformes</taxon>
        <taxon>Ixodida</taxon>
        <taxon>Ixodoidea</taxon>
        <taxon>Ixodidae</taxon>
        <taxon>Hyalomminae</taxon>
        <taxon>Hyalomma</taxon>
    </lineage>
</organism>
<dbReference type="EMBL" id="CM023482">
    <property type="protein sequence ID" value="KAH6939976.1"/>
    <property type="molecule type" value="Genomic_DNA"/>
</dbReference>
<name>A0ACB7SYD9_HYAAI</name>
<reference evidence="1" key="1">
    <citation type="submission" date="2020-05" db="EMBL/GenBank/DDBJ databases">
        <title>Large-scale comparative analyses of tick genomes elucidate their genetic diversity and vector capacities.</title>
        <authorList>
            <person name="Jia N."/>
            <person name="Wang J."/>
            <person name="Shi W."/>
            <person name="Du L."/>
            <person name="Sun Y."/>
            <person name="Zhan W."/>
            <person name="Jiang J."/>
            <person name="Wang Q."/>
            <person name="Zhang B."/>
            <person name="Ji P."/>
            <person name="Sakyi L.B."/>
            <person name="Cui X."/>
            <person name="Yuan T."/>
            <person name="Jiang B."/>
            <person name="Yang W."/>
            <person name="Lam T.T.-Y."/>
            <person name="Chang Q."/>
            <person name="Ding S."/>
            <person name="Wang X."/>
            <person name="Zhu J."/>
            <person name="Ruan X."/>
            <person name="Zhao L."/>
            <person name="Wei J."/>
            <person name="Que T."/>
            <person name="Du C."/>
            <person name="Cheng J."/>
            <person name="Dai P."/>
            <person name="Han X."/>
            <person name="Huang E."/>
            <person name="Gao Y."/>
            <person name="Liu J."/>
            <person name="Shao H."/>
            <person name="Ye R."/>
            <person name="Li L."/>
            <person name="Wei W."/>
            <person name="Wang X."/>
            <person name="Wang C."/>
            <person name="Yang T."/>
            <person name="Huo Q."/>
            <person name="Li W."/>
            <person name="Guo W."/>
            <person name="Chen H."/>
            <person name="Zhou L."/>
            <person name="Ni X."/>
            <person name="Tian J."/>
            <person name="Zhou Y."/>
            <person name="Sheng Y."/>
            <person name="Liu T."/>
            <person name="Pan Y."/>
            <person name="Xia L."/>
            <person name="Li J."/>
            <person name="Zhao F."/>
            <person name="Cao W."/>
        </authorList>
    </citation>
    <scope>NUCLEOTIDE SEQUENCE</scope>
    <source>
        <strain evidence="1">Hyas-2018</strain>
    </source>
</reference>
<comment type="caution">
    <text evidence="1">The sequence shown here is derived from an EMBL/GenBank/DDBJ whole genome shotgun (WGS) entry which is preliminary data.</text>
</comment>
<dbReference type="Proteomes" id="UP000821845">
    <property type="component" value="Chromosome 2"/>
</dbReference>
<sequence>MFAYVRFRDDNEKRIVPVTACKRLVPKDTRDFNPNKWYRVFWKDDTHCGHYHAQVIRLYDTEDDARKATEKRTPIPQRPDSDSSESYCSDEVDDASFEEETRRQASVKEKTKDVSKHFKKKYRDLLFSDAERGQQTEAERLKEEVERLRAENAKLLDRISTLENALCSRIFQTGLIISL</sequence>
<gene>
    <name evidence="1" type="ORF">HPB50_023006</name>
</gene>